<proteinExistence type="predicted"/>
<reference evidence="2" key="1">
    <citation type="submission" date="2017-02" db="UniProtKB">
        <authorList>
            <consortium name="WormBaseParasite"/>
        </authorList>
    </citation>
    <scope>IDENTIFICATION</scope>
</reference>
<dbReference type="AlphaFoldDB" id="A0A0N5BG75"/>
<organism evidence="1 2">
    <name type="scientific">Strongyloides papillosus</name>
    <name type="common">Intestinal threadworm</name>
    <dbReference type="NCBI Taxonomy" id="174720"/>
    <lineage>
        <taxon>Eukaryota</taxon>
        <taxon>Metazoa</taxon>
        <taxon>Ecdysozoa</taxon>
        <taxon>Nematoda</taxon>
        <taxon>Chromadorea</taxon>
        <taxon>Rhabditida</taxon>
        <taxon>Tylenchina</taxon>
        <taxon>Panagrolaimomorpha</taxon>
        <taxon>Strongyloidoidea</taxon>
        <taxon>Strongyloididae</taxon>
        <taxon>Strongyloides</taxon>
    </lineage>
</organism>
<dbReference type="Proteomes" id="UP000046392">
    <property type="component" value="Unplaced"/>
</dbReference>
<name>A0A0N5BG75_STREA</name>
<accession>A0A0N5BG75</accession>
<sequence>MIATNRTPKLQSLEHSSLEDVQFTTPKSIHRALDGKVNKSNVRSRIRNGLANPRKLFDGKSINRSTLFKQNNSDNMVKEAFDRCNVVSDSRGKISSCKKEDDDYIDLRCTETFLDEPTLEKSNEREKIDQLNNLLSYMEDLSTKDSKEAYISYRKNCTPPSRAGERRNGAIDYYNDNSAMEQN</sequence>
<evidence type="ECO:0000313" key="2">
    <source>
        <dbReference type="WBParaSite" id="SPAL_0000498300.1"/>
    </source>
</evidence>
<protein>
    <submittedName>
        <fullName evidence="2">Uncharacterized protein</fullName>
    </submittedName>
</protein>
<keyword evidence="1" id="KW-1185">Reference proteome</keyword>
<dbReference type="WBParaSite" id="SPAL_0000498300.1">
    <property type="protein sequence ID" value="SPAL_0000498300.1"/>
    <property type="gene ID" value="SPAL_0000498300"/>
</dbReference>
<evidence type="ECO:0000313" key="1">
    <source>
        <dbReference type="Proteomes" id="UP000046392"/>
    </source>
</evidence>